<evidence type="ECO:0000256" key="1">
    <source>
        <dbReference type="SAM" id="Coils"/>
    </source>
</evidence>
<reference evidence="2 3" key="1">
    <citation type="submission" date="2016-01" db="EMBL/GenBank/DDBJ databases">
        <authorList>
            <person name="Regsiter A."/>
            <person name="william w."/>
        </authorList>
    </citation>
    <scope>NUCLEOTIDE SEQUENCE [LARGE SCALE GENOMIC DNA]</scope>
    <source>
        <strain evidence="2 3">B6</strain>
    </source>
</reference>
<feature type="coiled-coil region" evidence="1">
    <location>
        <begin position="31"/>
        <end position="61"/>
    </location>
</feature>
<evidence type="ECO:0000313" key="3">
    <source>
        <dbReference type="Proteomes" id="UP000192074"/>
    </source>
</evidence>
<proteinExistence type="predicted"/>
<protein>
    <submittedName>
        <fullName evidence="2">Uncharacterized protein</fullName>
    </submittedName>
</protein>
<dbReference type="AlphaFoldDB" id="A0A822UX37"/>
<dbReference type="Proteomes" id="UP000192074">
    <property type="component" value="Unassembled WGS sequence"/>
</dbReference>
<gene>
    <name evidence="2" type="ORF">AGR4A_Cc190084</name>
</gene>
<name>A0A822UX37_AGRTU</name>
<comment type="caution">
    <text evidence="2">The sequence shown here is derived from an EMBL/GenBank/DDBJ whole genome shotgun (WGS) entry which is preliminary data.</text>
</comment>
<evidence type="ECO:0000313" key="2">
    <source>
        <dbReference type="EMBL" id="CVI15330.1"/>
    </source>
</evidence>
<accession>A0A822UX37</accession>
<sequence>MTRSWKSQVADEVRATSMMKPKWPDDAMAHIASLQEDNDRLRQLLSEAEKRETEARDREAELVGMIAAADESRRLQIRRADAARNAALDDAANIVAAVSHEWLHNSMRRYRFESVAASIRSMKSEDS</sequence>
<keyword evidence="1" id="KW-0175">Coiled coil</keyword>
<dbReference type="EMBL" id="FCNL01000011">
    <property type="protein sequence ID" value="CVI15330.1"/>
    <property type="molecule type" value="Genomic_DNA"/>
</dbReference>
<organism evidence="2 3">
    <name type="scientific">Agrobacterium tumefaciens str. B6</name>
    <dbReference type="NCBI Taxonomy" id="1183423"/>
    <lineage>
        <taxon>Bacteria</taxon>
        <taxon>Pseudomonadati</taxon>
        <taxon>Pseudomonadota</taxon>
        <taxon>Alphaproteobacteria</taxon>
        <taxon>Hyphomicrobiales</taxon>
        <taxon>Rhizobiaceae</taxon>
        <taxon>Rhizobium/Agrobacterium group</taxon>
        <taxon>Agrobacterium</taxon>
        <taxon>Agrobacterium tumefaciens complex</taxon>
    </lineage>
</organism>